<keyword evidence="2" id="KW-0012">Acyltransferase</keyword>
<name>A0A0C1Y142_9CYAN</name>
<gene>
    <name evidence="2" type="ORF">QQ91_005465</name>
</gene>
<dbReference type="AlphaFoldDB" id="A0A0C1Y142"/>
<protein>
    <submittedName>
        <fullName evidence="2">1-acyl-sn-glycerol-3-phosphate acyltransferase</fullName>
    </submittedName>
</protein>
<dbReference type="InterPro" id="IPR002123">
    <property type="entry name" value="Plipid/glycerol_acylTrfase"/>
</dbReference>
<reference evidence="2" key="2">
    <citation type="journal article" date="2015" name="Genome Announc.">
        <title>Draft Genome Sequence of Filamentous Marine Cyanobacterium Lyngbya confervoides Strain BDU141951.</title>
        <authorList>
            <person name="Chandrababunaidu M.M."/>
            <person name="Sen D."/>
            <person name="Tripathy S."/>
        </authorList>
    </citation>
    <scope>NUCLEOTIDE SEQUENCE</scope>
    <source>
        <strain evidence="2">BDU141951</strain>
    </source>
</reference>
<proteinExistence type="predicted"/>
<reference evidence="2" key="3">
    <citation type="submission" date="2020-02" db="EMBL/GenBank/DDBJ databases">
        <authorList>
            <person name="Sarangi A.N."/>
            <person name="Ghosh S."/>
            <person name="Mukherjee M."/>
            <person name="Tripathy S."/>
        </authorList>
    </citation>
    <scope>NUCLEOTIDE SEQUENCE</scope>
    <source>
        <strain evidence="2">BDU141951</strain>
    </source>
</reference>
<dbReference type="GO" id="GO:0016746">
    <property type="term" value="F:acyltransferase activity"/>
    <property type="evidence" value="ECO:0007669"/>
    <property type="project" value="UniProtKB-KW"/>
</dbReference>
<dbReference type="SMART" id="SM00563">
    <property type="entry name" value="PlsC"/>
    <property type="match status" value="1"/>
</dbReference>
<reference evidence="2" key="1">
    <citation type="submission" date="2014-11" db="EMBL/GenBank/DDBJ databases">
        <authorList>
            <person name="Malar M.C."/>
            <person name="Sen D."/>
            <person name="Tripathy S."/>
        </authorList>
    </citation>
    <scope>NUCLEOTIDE SEQUENCE</scope>
    <source>
        <strain evidence="2">BDU141951</strain>
    </source>
</reference>
<sequence length="467" mass="52772">MTQTVHYAQPPLDFLPPKFDPKILWLMQTVLPVWMRWKSSVKTLNIQGADVLIDLFQQFAAQEARFLIAFRHPSPDDAYCLMNLLWNQLPKISRELGKPLPQTPHVHFIYDRGIPLWAGDWIGNLYSRLGGTSIQRGKVDRQGLKSARHLFANGQFPMAAAPEGANNGHSEIVSPFEPGISQMGFWCVDDLHKAQRSEAVFIVPLGIQYFYQDAPWQPLADLLAQLEREVGITPPAATLPTAPEAIAPALYPRLVQLGWRLLEMMESYYSDFFEASFMPAETSINQSANELAERLNRLLNAALQTAESFFRIPAQGSVIDRCRKIEQAGWDWIYREDLRPDKILSPVERGLADRIAEEATLRMWHMRLVESFVAVTGEYVQAKPSVERFAETLLLLRDTIARIKGENPFPRPTLGEQIAYLAVGAPLSVSDRWPTYKSNRRQAIADLTTDLQTAVQALITAEKPPTP</sequence>
<comment type="caution">
    <text evidence="2">The sequence shown here is derived from an EMBL/GenBank/DDBJ whole genome shotgun (WGS) entry which is preliminary data.</text>
</comment>
<organism evidence="2">
    <name type="scientific">Lyngbya confervoides BDU141951</name>
    <dbReference type="NCBI Taxonomy" id="1574623"/>
    <lineage>
        <taxon>Bacteria</taxon>
        <taxon>Bacillati</taxon>
        <taxon>Cyanobacteriota</taxon>
        <taxon>Cyanophyceae</taxon>
        <taxon>Oscillatoriophycideae</taxon>
        <taxon>Oscillatoriales</taxon>
        <taxon>Microcoleaceae</taxon>
        <taxon>Lyngbya</taxon>
    </lineage>
</organism>
<evidence type="ECO:0000313" key="2">
    <source>
        <dbReference type="EMBL" id="NEV66556.1"/>
    </source>
</evidence>
<keyword evidence="2" id="KW-0808">Transferase</keyword>
<feature type="domain" description="Phospholipid/glycerol acyltransferase" evidence="1">
    <location>
        <begin position="66"/>
        <end position="210"/>
    </location>
</feature>
<dbReference type="EMBL" id="JTHE02000003">
    <property type="protein sequence ID" value="NEV66556.1"/>
    <property type="molecule type" value="Genomic_DNA"/>
</dbReference>
<evidence type="ECO:0000259" key="1">
    <source>
        <dbReference type="SMART" id="SM00563"/>
    </source>
</evidence>
<accession>A0A0C1Y142</accession>